<keyword evidence="3" id="KW-0809">Transit peptide</keyword>
<reference evidence="5" key="2">
    <citation type="submission" date="2025-08" db="UniProtKB">
        <authorList>
            <consortium name="RefSeq"/>
        </authorList>
    </citation>
    <scope>IDENTIFICATION</scope>
    <source>
        <tissue evidence="5">Etiolated seedlings</tissue>
    </source>
</reference>
<evidence type="ECO:0000256" key="3">
    <source>
        <dbReference type="ARBA" id="ARBA00022946"/>
    </source>
</evidence>
<dbReference type="InterPro" id="IPR003690">
    <property type="entry name" value="MTERF"/>
</dbReference>
<dbReference type="KEGG" id="cam:101500785"/>
<dbReference type="GO" id="GO:0006353">
    <property type="term" value="P:DNA-templated transcription termination"/>
    <property type="evidence" value="ECO:0007669"/>
    <property type="project" value="UniProtKB-KW"/>
</dbReference>
<accession>A0A3Q7XVY8</accession>
<reference evidence="4" key="1">
    <citation type="journal article" date="2013" name="Nat. Biotechnol.">
        <title>Draft genome sequence of chickpea (Cicer arietinum) provides a resource for trait improvement.</title>
        <authorList>
            <person name="Varshney R.K."/>
            <person name="Song C."/>
            <person name="Saxena R.K."/>
            <person name="Azam S."/>
            <person name="Yu S."/>
            <person name="Sharpe A.G."/>
            <person name="Cannon S."/>
            <person name="Baek J."/>
            <person name="Rosen B.D."/>
            <person name="Tar'an B."/>
            <person name="Millan T."/>
            <person name="Zhang X."/>
            <person name="Ramsay L.D."/>
            <person name="Iwata A."/>
            <person name="Wang Y."/>
            <person name="Nelson W."/>
            <person name="Farmer A.D."/>
            <person name="Gaur P.M."/>
            <person name="Soderlund C."/>
            <person name="Penmetsa R.V."/>
            <person name="Xu C."/>
            <person name="Bharti A.K."/>
            <person name="He W."/>
            <person name="Winter P."/>
            <person name="Zhao S."/>
            <person name="Hane J.K."/>
            <person name="Carrasquilla-Garcia N."/>
            <person name="Condie J.A."/>
            <person name="Upadhyaya H.D."/>
            <person name="Luo M.C."/>
            <person name="Thudi M."/>
            <person name="Gowda C.L."/>
            <person name="Singh N.P."/>
            <person name="Lichtenzveig J."/>
            <person name="Gali K.K."/>
            <person name="Rubio J."/>
            <person name="Nadarajan N."/>
            <person name="Dolezel J."/>
            <person name="Bansal K.C."/>
            <person name="Xu X."/>
            <person name="Edwards D."/>
            <person name="Zhang G."/>
            <person name="Kahl G."/>
            <person name="Gil J."/>
            <person name="Singh K.B."/>
            <person name="Datta S.K."/>
            <person name="Jackson S.A."/>
            <person name="Wang J."/>
            <person name="Cook D.R."/>
        </authorList>
    </citation>
    <scope>NUCLEOTIDE SEQUENCE [LARGE SCALE GENOMIC DNA]</scope>
    <source>
        <strain evidence="4">cv. CDC Frontier</strain>
    </source>
</reference>
<dbReference type="PANTHER" id="PTHR13068:SF91">
    <property type="entry name" value="TRANSCRIPTION TERMINATION FACTOR FAMILY PROTEIN"/>
    <property type="match status" value="1"/>
</dbReference>
<dbReference type="SMART" id="SM00733">
    <property type="entry name" value="Mterf"/>
    <property type="match status" value="5"/>
</dbReference>
<dbReference type="PANTHER" id="PTHR13068">
    <property type="entry name" value="CGI-12 PROTEIN-RELATED"/>
    <property type="match status" value="1"/>
</dbReference>
<comment type="similarity">
    <text evidence="1">Belongs to the mTERF family.</text>
</comment>
<dbReference type="PaxDb" id="3827-XP_004487879.1"/>
<dbReference type="RefSeq" id="XP_027188186.1">
    <property type="nucleotide sequence ID" value="XM_027332385.1"/>
</dbReference>
<dbReference type="Proteomes" id="UP000087171">
    <property type="component" value="Chromosome Ca1"/>
</dbReference>
<name>A0A3Q7XVY8_CICAR</name>
<keyword evidence="2" id="KW-0805">Transcription regulation</keyword>
<dbReference type="Gene3D" id="1.25.70.10">
    <property type="entry name" value="Transcription termination factor 3, mitochondrial"/>
    <property type="match status" value="2"/>
</dbReference>
<evidence type="ECO:0000313" key="4">
    <source>
        <dbReference type="Proteomes" id="UP000087171"/>
    </source>
</evidence>
<evidence type="ECO:0000313" key="5">
    <source>
        <dbReference type="RefSeq" id="XP_027188186.1"/>
    </source>
</evidence>
<dbReference type="Pfam" id="PF02536">
    <property type="entry name" value="mTERF"/>
    <property type="match status" value="1"/>
</dbReference>
<dbReference type="OrthoDB" id="637682at2759"/>
<evidence type="ECO:0000256" key="2">
    <source>
        <dbReference type="ARBA" id="ARBA00022472"/>
    </source>
</evidence>
<dbReference type="FunFam" id="1.25.70.10:FF:000001">
    <property type="entry name" value="Mitochondrial transcription termination factor-like"/>
    <property type="match status" value="1"/>
</dbReference>
<dbReference type="GO" id="GO:0003676">
    <property type="term" value="F:nucleic acid binding"/>
    <property type="evidence" value="ECO:0007669"/>
    <property type="project" value="InterPro"/>
</dbReference>
<proteinExistence type="inferred from homology"/>
<sequence length="388" mass="44452">MFATHRHRSLLHLNALTFSQSLKPNPLFLPFSLHFSTNTSDSPSFAVSYLIHNFGFSPLLANKLCSTYRVKFKTAQNPDSVLTFFRNQGFSDSQLRDTIAKAPWLLSCNPLKRVLPKFQFFLSKGASNSDIVNLVSKNPLLLSSSLENQIVPAYEFVYRFLKSHKNTIACARGNPSFFGHIYMPRNIKLLIENGVTDSNIATLLQLWSRAFKLRTTDTLKVVEELKDMGFNPKQTIFAVAMAAKASLSKARWKEKVDAFKKWGWSDQDVMEAFRRQPHCMLTSIDKINLVMDFWVNELGWDALAIVKRPRVLGASLERRIKPRASVLQYLLNKGLLKKNASLTYPFVVVDTMFLDKYVKRFKEESSYLLNLYEEKLNLAHARDKTSMS</sequence>
<keyword evidence="2" id="KW-0806">Transcription termination</keyword>
<protein>
    <submittedName>
        <fullName evidence="5">Uncharacterized protein LOC101500785 isoform X1</fullName>
    </submittedName>
</protein>
<dbReference type="InterPro" id="IPR038538">
    <property type="entry name" value="MTERF_sf"/>
</dbReference>
<evidence type="ECO:0000256" key="1">
    <source>
        <dbReference type="ARBA" id="ARBA00007692"/>
    </source>
</evidence>
<keyword evidence="4" id="KW-1185">Reference proteome</keyword>
<dbReference type="GeneID" id="101500785"/>
<keyword evidence="2" id="KW-0804">Transcription</keyword>
<organism evidence="4 5">
    <name type="scientific">Cicer arietinum</name>
    <name type="common">Chickpea</name>
    <name type="synonym">Garbanzo</name>
    <dbReference type="NCBI Taxonomy" id="3827"/>
    <lineage>
        <taxon>Eukaryota</taxon>
        <taxon>Viridiplantae</taxon>
        <taxon>Streptophyta</taxon>
        <taxon>Embryophyta</taxon>
        <taxon>Tracheophyta</taxon>
        <taxon>Spermatophyta</taxon>
        <taxon>Magnoliopsida</taxon>
        <taxon>eudicotyledons</taxon>
        <taxon>Gunneridae</taxon>
        <taxon>Pentapetalae</taxon>
        <taxon>rosids</taxon>
        <taxon>fabids</taxon>
        <taxon>Fabales</taxon>
        <taxon>Fabaceae</taxon>
        <taxon>Papilionoideae</taxon>
        <taxon>50 kb inversion clade</taxon>
        <taxon>NPAAA clade</taxon>
        <taxon>Hologalegina</taxon>
        <taxon>IRL clade</taxon>
        <taxon>Cicereae</taxon>
        <taxon>Cicer</taxon>
    </lineage>
</organism>
<gene>
    <name evidence="5" type="primary">LOC101500785</name>
</gene>
<dbReference type="AlphaFoldDB" id="A0A3Q7XVY8"/>